<dbReference type="EMBL" id="KZ301969">
    <property type="protein sequence ID" value="PFH54708.1"/>
    <property type="molecule type" value="Genomic_DNA"/>
</dbReference>
<dbReference type="Proteomes" id="UP000242287">
    <property type="component" value="Unassembled WGS sequence"/>
</dbReference>
<dbReference type="PROSITE" id="PS00086">
    <property type="entry name" value="CYTOCHROME_P450"/>
    <property type="match status" value="1"/>
</dbReference>
<dbReference type="STRING" id="703135.A0A2A9NWY5"/>
<keyword evidence="5 13" id="KW-0349">Heme</keyword>
<evidence type="ECO:0000313" key="15">
    <source>
        <dbReference type="EMBL" id="PFH54708.1"/>
    </source>
</evidence>
<keyword evidence="8" id="KW-1133">Transmembrane helix</keyword>
<dbReference type="InterPro" id="IPR036396">
    <property type="entry name" value="Cyt_P450_sf"/>
</dbReference>
<keyword evidence="11 14" id="KW-0503">Monooxygenase</keyword>
<evidence type="ECO:0000256" key="3">
    <source>
        <dbReference type="ARBA" id="ARBA00004721"/>
    </source>
</evidence>
<evidence type="ECO:0000256" key="7">
    <source>
        <dbReference type="ARBA" id="ARBA00022723"/>
    </source>
</evidence>
<evidence type="ECO:0000256" key="11">
    <source>
        <dbReference type="ARBA" id="ARBA00023033"/>
    </source>
</evidence>
<evidence type="ECO:0000256" key="2">
    <source>
        <dbReference type="ARBA" id="ARBA00004370"/>
    </source>
</evidence>
<dbReference type="OrthoDB" id="1470350at2759"/>
<dbReference type="GO" id="GO:0004497">
    <property type="term" value="F:monooxygenase activity"/>
    <property type="evidence" value="ECO:0007669"/>
    <property type="project" value="UniProtKB-KW"/>
</dbReference>
<evidence type="ECO:0000256" key="13">
    <source>
        <dbReference type="PIRSR" id="PIRSR602401-1"/>
    </source>
</evidence>
<dbReference type="GO" id="GO:0016705">
    <property type="term" value="F:oxidoreductase activity, acting on paired donors, with incorporation or reduction of molecular oxygen"/>
    <property type="evidence" value="ECO:0007669"/>
    <property type="project" value="InterPro"/>
</dbReference>
<keyword evidence="12" id="KW-0472">Membrane</keyword>
<dbReference type="InterPro" id="IPR001128">
    <property type="entry name" value="Cyt_P450"/>
</dbReference>
<feature type="binding site" description="axial binding residue" evidence="13">
    <location>
        <position position="476"/>
    </location>
    <ligand>
        <name>heme</name>
        <dbReference type="ChEBI" id="CHEBI:30413"/>
    </ligand>
    <ligandPart>
        <name>Fe</name>
        <dbReference type="ChEBI" id="CHEBI:18248"/>
    </ligandPart>
</feature>
<dbReference type="SUPFAM" id="SSF48264">
    <property type="entry name" value="Cytochrome P450"/>
    <property type="match status" value="1"/>
</dbReference>
<dbReference type="PANTHER" id="PTHR24305">
    <property type="entry name" value="CYTOCHROME P450"/>
    <property type="match status" value="1"/>
</dbReference>
<dbReference type="PANTHER" id="PTHR24305:SF166">
    <property type="entry name" value="CYTOCHROME P450 12A4, MITOCHONDRIAL-RELATED"/>
    <property type="match status" value="1"/>
</dbReference>
<evidence type="ECO:0000256" key="12">
    <source>
        <dbReference type="ARBA" id="ARBA00023136"/>
    </source>
</evidence>
<reference evidence="15 16" key="1">
    <citation type="submission" date="2014-02" db="EMBL/GenBank/DDBJ databases">
        <title>Transposable element dynamics among asymbiotic and ectomycorrhizal Amanita fungi.</title>
        <authorList>
            <consortium name="DOE Joint Genome Institute"/>
            <person name="Hess J."/>
            <person name="Skrede I."/>
            <person name="Wolfe B."/>
            <person name="LaButti K."/>
            <person name="Ohm R.A."/>
            <person name="Grigoriev I.V."/>
            <person name="Pringle A."/>
        </authorList>
    </citation>
    <scope>NUCLEOTIDE SEQUENCE [LARGE SCALE GENOMIC DNA]</scope>
    <source>
        <strain evidence="15 16">SKay4041</strain>
    </source>
</reference>
<keyword evidence="16" id="KW-1185">Reference proteome</keyword>
<name>A0A2A9NWY5_9AGAR</name>
<dbReference type="InterPro" id="IPR050121">
    <property type="entry name" value="Cytochrome_P450_monoxygenase"/>
</dbReference>
<keyword evidence="10 13" id="KW-0408">Iron</keyword>
<keyword evidence="6" id="KW-0812">Transmembrane</keyword>
<evidence type="ECO:0000256" key="5">
    <source>
        <dbReference type="ARBA" id="ARBA00022617"/>
    </source>
</evidence>
<dbReference type="InterPro" id="IPR002401">
    <property type="entry name" value="Cyt_P450_E_grp-I"/>
</dbReference>
<gene>
    <name evidence="15" type="ORF">AMATHDRAFT_134231</name>
</gene>
<dbReference type="GO" id="GO:0020037">
    <property type="term" value="F:heme binding"/>
    <property type="evidence" value="ECO:0007669"/>
    <property type="project" value="InterPro"/>
</dbReference>
<dbReference type="PRINTS" id="PR00385">
    <property type="entry name" value="P450"/>
</dbReference>
<evidence type="ECO:0000256" key="8">
    <source>
        <dbReference type="ARBA" id="ARBA00022989"/>
    </source>
</evidence>
<comment type="similarity">
    <text evidence="4 14">Belongs to the cytochrome P450 family.</text>
</comment>
<protein>
    <recommendedName>
        <fullName evidence="17">Cytochrome P450</fullName>
    </recommendedName>
</protein>
<dbReference type="GO" id="GO:0016020">
    <property type="term" value="C:membrane"/>
    <property type="evidence" value="ECO:0007669"/>
    <property type="project" value="UniProtKB-SubCell"/>
</dbReference>
<keyword evidence="7 13" id="KW-0479">Metal-binding</keyword>
<proteinExistence type="inferred from homology"/>
<dbReference type="Pfam" id="PF00067">
    <property type="entry name" value="p450"/>
    <property type="match status" value="1"/>
</dbReference>
<dbReference type="GO" id="GO:0005506">
    <property type="term" value="F:iron ion binding"/>
    <property type="evidence" value="ECO:0007669"/>
    <property type="project" value="InterPro"/>
</dbReference>
<dbReference type="PRINTS" id="PR00463">
    <property type="entry name" value="EP450I"/>
</dbReference>
<dbReference type="InterPro" id="IPR017972">
    <property type="entry name" value="Cyt_P450_CS"/>
</dbReference>
<comment type="pathway">
    <text evidence="3">Secondary metabolite biosynthesis; terpenoid biosynthesis.</text>
</comment>
<evidence type="ECO:0000256" key="14">
    <source>
        <dbReference type="RuleBase" id="RU000461"/>
    </source>
</evidence>
<evidence type="ECO:0000256" key="4">
    <source>
        <dbReference type="ARBA" id="ARBA00010617"/>
    </source>
</evidence>
<evidence type="ECO:0008006" key="17">
    <source>
        <dbReference type="Google" id="ProtNLM"/>
    </source>
</evidence>
<evidence type="ECO:0000256" key="6">
    <source>
        <dbReference type="ARBA" id="ARBA00022692"/>
    </source>
</evidence>
<comment type="cofactor">
    <cofactor evidence="1 13">
        <name>heme</name>
        <dbReference type="ChEBI" id="CHEBI:30413"/>
    </cofactor>
</comment>
<sequence length="541" mass="61476">MVFIQPMTDPLRHLPGPDGAAYENHFRQLMDPKYSLDTHEDWATKYGKTFRFHGFGKYDYRLISLDFRVITHVLHSPIYEKPWQTRSFLARLIGKGIFSMEGNEHRRQRRLIGPAFSSQSAKQMLPIFVQKAEELREKWLSLISNASDSSLPEQSEGASIDIAHWISRASFDVIGLAGFDYHFRALQDETEDVYLAYRRMFSIADKGPGIRGILELYMPWLRVIWPTKDVRVTNQSLRTIKQAGKILISRKKNEVLQNHKQCCELDRKDLLSLLITANLSTDIPKRLSDTELHDQCSTMLLAGSDSVSLAISWCLYLLSLHPKIQTRLRDELRSNLCIPSGNGGNGSDATSEVPHENGDIMHLLPYLDSVVRETLRICPPVHGTIRVATTDDCIPISDKIVLRNGSIIQAGEHIRIRKGSYIHIPIEGLNCSPDIWGPTARLFDPDRWMSLPEEARSPLHPGLGNVMTFGFGPHSCLGYKFTLSEIKVFLSILIPSFEFIPAKDIQIGKFNAILTRPYVIDQWNLGTQLPLIVRPYEHPQA</sequence>
<organism evidence="15 16">
    <name type="scientific">Amanita thiersii Skay4041</name>
    <dbReference type="NCBI Taxonomy" id="703135"/>
    <lineage>
        <taxon>Eukaryota</taxon>
        <taxon>Fungi</taxon>
        <taxon>Dikarya</taxon>
        <taxon>Basidiomycota</taxon>
        <taxon>Agaricomycotina</taxon>
        <taxon>Agaricomycetes</taxon>
        <taxon>Agaricomycetidae</taxon>
        <taxon>Agaricales</taxon>
        <taxon>Pluteineae</taxon>
        <taxon>Amanitaceae</taxon>
        <taxon>Amanita</taxon>
    </lineage>
</organism>
<evidence type="ECO:0000313" key="16">
    <source>
        <dbReference type="Proteomes" id="UP000242287"/>
    </source>
</evidence>
<dbReference type="CDD" id="cd11069">
    <property type="entry name" value="CYP_FUM15-like"/>
    <property type="match status" value="1"/>
</dbReference>
<dbReference type="Gene3D" id="1.10.630.10">
    <property type="entry name" value="Cytochrome P450"/>
    <property type="match status" value="1"/>
</dbReference>
<accession>A0A2A9NWY5</accession>
<comment type="subcellular location">
    <subcellularLocation>
        <location evidence="2">Membrane</location>
    </subcellularLocation>
</comment>
<evidence type="ECO:0000256" key="10">
    <source>
        <dbReference type="ARBA" id="ARBA00023004"/>
    </source>
</evidence>
<evidence type="ECO:0000256" key="9">
    <source>
        <dbReference type="ARBA" id="ARBA00023002"/>
    </source>
</evidence>
<evidence type="ECO:0000256" key="1">
    <source>
        <dbReference type="ARBA" id="ARBA00001971"/>
    </source>
</evidence>
<keyword evidence="9 14" id="KW-0560">Oxidoreductase</keyword>
<dbReference type="AlphaFoldDB" id="A0A2A9NWY5"/>